<evidence type="ECO:0000259" key="6">
    <source>
        <dbReference type="PROSITE" id="PS50043"/>
    </source>
</evidence>
<dbReference type="Pfam" id="PF00072">
    <property type="entry name" value="Response_reg"/>
    <property type="match status" value="1"/>
</dbReference>
<dbReference type="SUPFAM" id="SSF46894">
    <property type="entry name" value="C-terminal effector domain of the bipartite response regulators"/>
    <property type="match status" value="1"/>
</dbReference>
<proteinExistence type="predicted"/>
<gene>
    <name evidence="8" type="ORF">WMW71_11695</name>
</gene>
<dbReference type="Pfam" id="PF00196">
    <property type="entry name" value="GerE"/>
    <property type="match status" value="1"/>
</dbReference>
<accession>A0ABU9E2W8</accession>
<dbReference type="SMART" id="SM00448">
    <property type="entry name" value="REC"/>
    <property type="match status" value="1"/>
</dbReference>
<dbReference type="PANTHER" id="PTHR43214">
    <property type="entry name" value="TWO-COMPONENT RESPONSE REGULATOR"/>
    <property type="match status" value="1"/>
</dbReference>
<dbReference type="PRINTS" id="PR00038">
    <property type="entry name" value="HTHLUXR"/>
</dbReference>
<dbReference type="InterPro" id="IPR058245">
    <property type="entry name" value="NreC/VraR/RcsB-like_REC"/>
</dbReference>
<keyword evidence="9" id="KW-1185">Reference proteome</keyword>
<dbReference type="Proteomes" id="UP001491349">
    <property type="component" value="Unassembled WGS sequence"/>
</dbReference>
<organism evidence="8 9">
    <name type="scientific">Flavobacterium buctense</name>
    <dbReference type="NCBI Taxonomy" id="1648146"/>
    <lineage>
        <taxon>Bacteria</taxon>
        <taxon>Pseudomonadati</taxon>
        <taxon>Bacteroidota</taxon>
        <taxon>Flavobacteriia</taxon>
        <taxon>Flavobacteriales</taxon>
        <taxon>Flavobacteriaceae</taxon>
        <taxon>Flavobacterium</taxon>
    </lineage>
</organism>
<evidence type="ECO:0000313" key="9">
    <source>
        <dbReference type="Proteomes" id="UP001491349"/>
    </source>
</evidence>
<feature type="domain" description="HTH luxR-type" evidence="6">
    <location>
        <begin position="135"/>
        <end position="200"/>
    </location>
</feature>
<dbReference type="Gene3D" id="3.40.50.2300">
    <property type="match status" value="1"/>
</dbReference>
<dbReference type="EMBL" id="JBBPCB010000008">
    <property type="protein sequence ID" value="MEK8181003.1"/>
    <property type="molecule type" value="Genomic_DNA"/>
</dbReference>
<dbReference type="InterPro" id="IPR039420">
    <property type="entry name" value="WalR-like"/>
</dbReference>
<dbReference type="InterPro" id="IPR016032">
    <property type="entry name" value="Sig_transdc_resp-reg_C-effctor"/>
</dbReference>
<feature type="modified residue" description="4-aspartylphosphate" evidence="5">
    <location>
        <position position="54"/>
    </location>
</feature>
<evidence type="ECO:0000259" key="7">
    <source>
        <dbReference type="PROSITE" id="PS50110"/>
    </source>
</evidence>
<feature type="domain" description="Response regulatory" evidence="7">
    <location>
        <begin position="3"/>
        <end position="119"/>
    </location>
</feature>
<reference evidence="8 9" key="1">
    <citation type="submission" date="2024-04" db="EMBL/GenBank/DDBJ databases">
        <title>draft genome sequnece of Flavobacterium buctense JCM 30750.</title>
        <authorList>
            <person name="Kim D.-U."/>
        </authorList>
    </citation>
    <scope>NUCLEOTIDE SEQUENCE [LARGE SCALE GENOMIC DNA]</scope>
    <source>
        <strain evidence="8 9">JCM 30750</strain>
    </source>
</reference>
<evidence type="ECO:0000256" key="2">
    <source>
        <dbReference type="ARBA" id="ARBA00023015"/>
    </source>
</evidence>
<evidence type="ECO:0000256" key="4">
    <source>
        <dbReference type="ARBA" id="ARBA00023163"/>
    </source>
</evidence>
<evidence type="ECO:0000256" key="5">
    <source>
        <dbReference type="PROSITE-ProRule" id="PRU00169"/>
    </source>
</evidence>
<dbReference type="InterPro" id="IPR011006">
    <property type="entry name" value="CheY-like_superfamily"/>
</dbReference>
<dbReference type="CDD" id="cd17535">
    <property type="entry name" value="REC_NarL-like"/>
    <property type="match status" value="1"/>
</dbReference>
<keyword evidence="3" id="KW-0238">DNA-binding</keyword>
<dbReference type="RefSeq" id="WP_187660930.1">
    <property type="nucleotide sequence ID" value="NZ_JACTAB010000007.1"/>
</dbReference>
<dbReference type="PANTHER" id="PTHR43214:SF41">
    <property type="entry name" value="NITRATE_NITRITE RESPONSE REGULATOR PROTEIN NARP"/>
    <property type="match status" value="1"/>
</dbReference>
<dbReference type="SUPFAM" id="SSF52172">
    <property type="entry name" value="CheY-like"/>
    <property type="match status" value="1"/>
</dbReference>
<protein>
    <submittedName>
        <fullName evidence="8">Response regulator transcription factor</fullName>
    </submittedName>
</protein>
<comment type="caution">
    <text evidence="8">The sequence shown here is derived from an EMBL/GenBank/DDBJ whole genome shotgun (WGS) entry which is preliminary data.</text>
</comment>
<dbReference type="PROSITE" id="PS50043">
    <property type="entry name" value="HTH_LUXR_2"/>
    <property type="match status" value="1"/>
</dbReference>
<keyword evidence="1 5" id="KW-0597">Phosphoprotein</keyword>
<evidence type="ECO:0000256" key="3">
    <source>
        <dbReference type="ARBA" id="ARBA00023125"/>
    </source>
</evidence>
<dbReference type="InterPro" id="IPR001789">
    <property type="entry name" value="Sig_transdc_resp-reg_receiver"/>
</dbReference>
<sequence length="204" mass="22970">MIKLIIAEDHQALIDGMKSFLKNESDIEIVGHANDGLVLIDIVRQLKPNVVITDIRMPKCDGIIATKTIKAELPNTKVIAFSMFDHDDAISQMKEAGASGYIMKNASLQTVLEAIRAVNEGYSYFVNEAENEYETPKNELVFSSREKEILQLIAEGKSSQEIADILFIEKSTVDSHRKNMSKKIKIIGKTDLTKFALERKYDYL</sequence>
<dbReference type="PROSITE" id="PS00622">
    <property type="entry name" value="HTH_LUXR_1"/>
    <property type="match status" value="1"/>
</dbReference>
<dbReference type="CDD" id="cd06170">
    <property type="entry name" value="LuxR_C_like"/>
    <property type="match status" value="1"/>
</dbReference>
<evidence type="ECO:0000313" key="8">
    <source>
        <dbReference type="EMBL" id="MEK8181003.1"/>
    </source>
</evidence>
<keyword evidence="4" id="KW-0804">Transcription</keyword>
<dbReference type="SMART" id="SM00421">
    <property type="entry name" value="HTH_LUXR"/>
    <property type="match status" value="1"/>
</dbReference>
<dbReference type="PROSITE" id="PS50110">
    <property type="entry name" value="RESPONSE_REGULATORY"/>
    <property type="match status" value="1"/>
</dbReference>
<evidence type="ECO:0000256" key="1">
    <source>
        <dbReference type="ARBA" id="ARBA00022553"/>
    </source>
</evidence>
<dbReference type="InterPro" id="IPR000792">
    <property type="entry name" value="Tscrpt_reg_LuxR_C"/>
</dbReference>
<keyword evidence="2" id="KW-0805">Transcription regulation</keyword>
<name>A0ABU9E2W8_9FLAO</name>